<feature type="domain" description="Histidine kinase" evidence="15">
    <location>
        <begin position="238"/>
        <end position="453"/>
    </location>
</feature>
<evidence type="ECO:0000256" key="4">
    <source>
        <dbReference type="ARBA" id="ARBA00022475"/>
    </source>
</evidence>
<evidence type="ECO:0000256" key="2">
    <source>
        <dbReference type="ARBA" id="ARBA00004651"/>
    </source>
</evidence>
<proteinExistence type="predicted"/>
<evidence type="ECO:0000256" key="9">
    <source>
        <dbReference type="ARBA" id="ARBA00022777"/>
    </source>
</evidence>
<dbReference type="CDD" id="cd06225">
    <property type="entry name" value="HAMP"/>
    <property type="match status" value="1"/>
</dbReference>
<feature type="domain" description="HAMP" evidence="16">
    <location>
        <begin position="176"/>
        <end position="230"/>
    </location>
</feature>
<keyword evidence="8" id="KW-0547">Nucleotide-binding</keyword>
<evidence type="ECO:0000313" key="17">
    <source>
        <dbReference type="EMBL" id="TCU54552.1"/>
    </source>
</evidence>
<dbReference type="EMBL" id="SMBP01000024">
    <property type="protein sequence ID" value="TCU54552.1"/>
    <property type="molecule type" value="Genomic_DNA"/>
</dbReference>
<evidence type="ECO:0000256" key="7">
    <source>
        <dbReference type="ARBA" id="ARBA00022692"/>
    </source>
</evidence>
<reference evidence="17 18" key="1">
    <citation type="submission" date="2019-03" db="EMBL/GenBank/DDBJ databases">
        <title>Genomic Encyclopedia of Type Strains, Phase IV (KMG-IV): sequencing the most valuable type-strain genomes for metagenomic binning, comparative biology and taxonomic classification.</title>
        <authorList>
            <person name="Goeker M."/>
        </authorList>
    </citation>
    <scope>NUCLEOTIDE SEQUENCE [LARGE SCALE GENOMIC DNA]</scope>
    <source>
        <strain evidence="17 18">DSM 29481</strain>
    </source>
</reference>
<dbReference type="EC" id="2.7.13.3" evidence="3"/>
<dbReference type="AlphaFoldDB" id="A0A4R3T0C3"/>
<comment type="subcellular location">
    <subcellularLocation>
        <location evidence="2">Cell membrane</location>
        <topology evidence="2">Multi-pass membrane protein</topology>
    </subcellularLocation>
</comment>
<dbReference type="SMART" id="SM00388">
    <property type="entry name" value="HisKA"/>
    <property type="match status" value="1"/>
</dbReference>
<dbReference type="InterPro" id="IPR004358">
    <property type="entry name" value="Sig_transdc_His_kin-like_C"/>
</dbReference>
<dbReference type="Pfam" id="PF02518">
    <property type="entry name" value="HATPase_c"/>
    <property type="match status" value="1"/>
</dbReference>
<comment type="caution">
    <text evidence="17">The sequence shown here is derived from an EMBL/GenBank/DDBJ whole genome shotgun (WGS) entry which is preliminary data.</text>
</comment>
<evidence type="ECO:0000256" key="3">
    <source>
        <dbReference type="ARBA" id="ARBA00012438"/>
    </source>
</evidence>
<evidence type="ECO:0000256" key="13">
    <source>
        <dbReference type="ARBA" id="ARBA00023136"/>
    </source>
</evidence>
<evidence type="ECO:0000256" key="6">
    <source>
        <dbReference type="ARBA" id="ARBA00022679"/>
    </source>
</evidence>
<evidence type="ECO:0000256" key="8">
    <source>
        <dbReference type="ARBA" id="ARBA00022741"/>
    </source>
</evidence>
<keyword evidence="18" id="KW-1185">Reference proteome</keyword>
<evidence type="ECO:0000256" key="12">
    <source>
        <dbReference type="ARBA" id="ARBA00023012"/>
    </source>
</evidence>
<keyword evidence="13 14" id="KW-0472">Membrane</keyword>
<dbReference type="Gene3D" id="6.10.340.10">
    <property type="match status" value="1"/>
</dbReference>
<dbReference type="InterPro" id="IPR003661">
    <property type="entry name" value="HisK_dim/P_dom"/>
</dbReference>
<dbReference type="SUPFAM" id="SSF55874">
    <property type="entry name" value="ATPase domain of HSP90 chaperone/DNA topoisomerase II/histidine kinase"/>
    <property type="match status" value="1"/>
</dbReference>
<protein>
    <recommendedName>
        <fullName evidence="3">histidine kinase</fullName>
        <ecNumber evidence="3">2.7.13.3</ecNumber>
    </recommendedName>
</protein>
<dbReference type="GO" id="GO:0000155">
    <property type="term" value="F:phosphorelay sensor kinase activity"/>
    <property type="evidence" value="ECO:0007669"/>
    <property type="project" value="InterPro"/>
</dbReference>
<dbReference type="SMART" id="SM00304">
    <property type="entry name" value="HAMP"/>
    <property type="match status" value="1"/>
</dbReference>
<dbReference type="SUPFAM" id="SSF47384">
    <property type="entry name" value="Homodimeric domain of signal transducing histidine kinase"/>
    <property type="match status" value="1"/>
</dbReference>
<dbReference type="InterPro" id="IPR036097">
    <property type="entry name" value="HisK_dim/P_sf"/>
</dbReference>
<dbReference type="CDD" id="cd00082">
    <property type="entry name" value="HisKA"/>
    <property type="match status" value="1"/>
</dbReference>
<dbReference type="PRINTS" id="PR00344">
    <property type="entry name" value="BCTRLSENSOR"/>
</dbReference>
<evidence type="ECO:0000259" key="16">
    <source>
        <dbReference type="PROSITE" id="PS50885"/>
    </source>
</evidence>
<keyword evidence="9 17" id="KW-0418">Kinase</keyword>
<keyword evidence="12" id="KW-0902">Two-component regulatory system</keyword>
<dbReference type="InterPro" id="IPR003594">
    <property type="entry name" value="HATPase_dom"/>
</dbReference>
<dbReference type="Pfam" id="PF00672">
    <property type="entry name" value="HAMP"/>
    <property type="match status" value="1"/>
</dbReference>
<keyword evidence="10" id="KW-0067">ATP-binding</keyword>
<evidence type="ECO:0000256" key="14">
    <source>
        <dbReference type="SAM" id="Phobius"/>
    </source>
</evidence>
<keyword evidence="4" id="KW-1003">Cell membrane</keyword>
<feature type="transmembrane region" description="Helical" evidence="14">
    <location>
        <begin position="12"/>
        <end position="32"/>
    </location>
</feature>
<dbReference type="Proteomes" id="UP000295773">
    <property type="component" value="Unassembled WGS sequence"/>
</dbReference>
<organism evidence="17 18">
    <name type="scientific">Longicatena caecimuris</name>
    <dbReference type="NCBI Taxonomy" id="1796635"/>
    <lineage>
        <taxon>Bacteria</taxon>
        <taxon>Bacillati</taxon>
        <taxon>Bacillota</taxon>
        <taxon>Erysipelotrichia</taxon>
        <taxon>Erysipelotrichales</taxon>
        <taxon>Erysipelotrichaceae</taxon>
        <taxon>Longicatena</taxon>
    </lineage>
</organism>
<keyword evidence="6" id="KW-0808">Transferase</keyword>
<keyword evidence="7 14" id="KW-0812">Transmembrane</keyword>
<dbReference type="FunFam" id="3.30.565.10:FF:000006">
    <property type="entry name" value="Sensor histidine kinase WalK"/>
    <property type="match status" value="1"/>
</dbReference>
<evidence type="ECO:0000259" key="15">
    <source>
        <dbReference type="PROSITE" id="PS50109"/>
    </source>
</evidence>
<dbReference type="InterPro" id="IPR003660">
    <property type="entry name" value="HAMP_dom"/>
</dbReference>
<dbReference type="InterPro" id="IPR005467">
    <property type="entry name" value="His_kinase_dom"/>
</dbReference>
<feature type="transmembrane region" description="Helical" evidence="14">
    <location>
        <begin position="155"/>
        <end position="175"/>
    </location>
</feature>
<evidence type="ECO:0000256" key="5">
    <source>
        <dbReference type="ARBA" id="ARBA00022553"/>
    </source>
</evidence>
<name>A0A4R3T0C3_9FIRM</name>
<dbReference type="Gene3D" id="3.30.565.10">
    <property type="entry name" value="Histidine kinase-like ATPase, C-terminal domain"/>
    <property type="match status" value="1"/>
</dbReference>
<keyword evidence="5" id="KW-0597">Phosphoprotein</keyword>
<dbReference type="PROSITE" id="PS50109">
    <property type="entry name" value="HIS_KIN"/>
    <property type="match status" value="1"/>
</dbReference>
<gene>
    <name evidence="17" type="ORF">EDD61_12429</name>
</gene>
<dbReference type="PANTHER" id="PTHR45528">
    <property type="entry name" value="SENSOR HISTIDINE KINASE CPXA"/>
    <property type="match status" value="1"/>
</dbReference>
<dbReference type="CDD" id="cd00075">
    <property type="entry name" value="HATPase"/>
    <property type="match status" value="1"/>
</dbReference>
<accession>A0A4R3T0C3</accession>
<evidence type="ECO:0000256" key="10">
    <source>
        <dbReference type="ARBA" id="ARBA00022840"/>
    </source>
</evidence>
<dbReference type="PROSITE" id="PS50885">
    <property type="entry name" value="HAMP"/>
    <property type="match status" value="1"/>
</dbReference>
<dbReference type="Pfam" id="PF00512">
    <property type="entry name" value="HisKA"/>
    <property type="match status" value="1"/>
</dbReference>
<evidence type="ECO:0000256" key="11">
    <source>
        <dbReference type="ARBA" id="ARBA00022989"/>
    </source>
</evidence>
<evidence type="ECO:0000256" key="1">
    <source>
        <dbReference type="ARBA" id="ARBA00000085"/>
    </source>
</evidence>
<dbReference type="InterPro" id="IPR050398">
    <property type="entry name" value="HssS/ArlS-like"/>
</dbReference>
<dbReference type="InterPro" id="IPR036890">
    <property type="entry name" value="HATPase_C_sf"/>
</dbReference>
<dbReference type="GO" id="GO:0005524">
    <property type="term" value="F:ATP binding"/>
    <property type="evidence" value="ECO:0007669"/>
    <property type="project" value="UniProtKB-KW"/>
</dbReference>
<sequence length="458" mass="52182">MKRLSIKAKLTVLYSSLMMLLIIFIIGLFFTYSSQEILSHTKATLEEHVSSSFDNIDYKHDSYHFDNDILELEDGVYLSVYDAKTQELVYGRVPYGFAYDLPFADGQVRKIKSNQTKFYVLDMQYQVKKSAPSLMVRGIISISDAQENVYATLRLSLLLLPLFVLVSSIAGYFLAKKALSPVATITQRVQTILKGQNLTKRVALGKGKDEIYEMAETFDKLLAQMEDSLQREQQFTSDVSHELRTPLTTILMQCEQLLHEKQKDEASAKELKVIQQKAIAMRNIISQLLLLSRADMGNAQLTMEPLNFSELSAYAIEEIQLQAEKKQIQVTSDIQNNIMVYGDQTLLIRFWMNVLHNAIQYGKEQGHLFLQVKLMEDHVQIIVDDDGIGITEEQLPYIWNRFYRCDSARNNSTSSGLGLSMVKWIIEAHGGLCDVKSCYGKGTTFIFTLPVLKKDEKL</sequence>
<dbReference type="PANTHER" id="PTHR45528:SF1">
    <property type="entry name" value="SENSOR HISTIDINE KINASE CPXA"/>
    <property type="match status" value="1"/>
</dbReference>
<dbReference type="GO" id="GO:0005886">
    <property type="term" value="C:plasma membrane"/>
    <property type="evidence" value="ECO:0007669"/>
    <property type="project" value="UniProtKB-SubCell"/>
</dbReference>
<dbReference type="SMART" id="SM00387">
    <property type="entry name" value="HATPase_c"/>
    <property type="match status" value="1"/>
</dbReference>
<comment type="catalytic activity">
    <reaction evidence="1">
        <text>ATP + protein L-histidine = ADP + protein N-phospho-L-histidine.</text>
        <dbReference type="EC" id="2.7.13.3"/>
    </reaction>
</comment>
<keyword evidence="11 14" id="KW-1133">Transmembrane helix</keyword>
<dbReference type="Gene3D" id="1.10.287.130">
    <property type="match status" value="1"/>
</dbReference>
<dbReference type="RefSeq" id="WP_132225566.1">
    <property type="nucleotide sequence ID" value="NZ_JANKBG010000023.1"/>
</dbReference>
<evidence type="ECO:0000313" key="18">
    <source>
        <dbReference type="Proteomes" id="UP000295773"/>
    </source>
</evidence>